<dbReference type="PANTHER" id="PTHR47183:SF3">
    <property type="entry name" value="TRANSFERASE"/>
    <property type="match status" value="1"/>
</dbReference>
<dbReference type="InterPro" id="IPR013446">
    <property type="entry name" value="G1P_cyt_trans-like"/>
</dbReference>
<organism evidence="2 3">
    <name type="scientific">Alienimonas chondri</name>
    <dbReference type="NCBI Taxonomy" id="2681879"/>
    <lineage>
        <taxon>Bacteria</taxon>
        <taxon>Pseudomonadati</taxon>
        <taxon>Planctomycetota</taxon>
        <taxon>Planctomycetia</taxon>
        <taxon>Planctomycetales</taxon>
        <taxon>Planctomycetaceae</taxon>
        <taxon>Alienimonas</taxon>
    </lineage>
</organism>
<dbReference type="PANTHER" id="PTHR47183">
    <property type="entry name" value="GLUCOSE-1-PHOSPHATE CYTIDYLYLTRANSFERASE-RELATED"/>
    <property type="match status" value="1"/>
</dbReference>
<sequence>MKVVLFCGGFGMRLREYSESIPKPLVEIGDRPILWHIMKYYAHYGHTDFILCLGWRARAFKQYFLEYDECVSNDFTLSFGPERRGVGERRGAETTAAGGRRHSRRVHLAGRDLEDWNITFVDTGTTASIGERLRAVRPHLDGEETFLANYADGLADLHLPDLVRFHREREATASFLTVKPSQTFHTVDMDERGQVRELRDVTQTDTWINAGFFVLDQAIFEALRPGEDLVAEPLERLAHAGRLSALRYEGFWGCMDTFKEKQMLDDLYADGNAPWEVWRPRVPGPAVPTAGGR</sequence>
<dbReference type="InterPro" id="IPR029044">
    <property type="entry name" value="Nucleotide-diphossugar_trans"/>
</dbReference>
<protein>
    <submittedName>
        <fullName evidence="2">Glucose-1-phosphate cytidylyltransferase</fullName>
        <ecNumber evidence="2">2.7.7.33</ecNumber>
    </submittedName>
</protein>
<comment type="caution">
    <text evidence="2">The sequence shown here is derived from an EMBL/GenBank/DDBJ whole genome shotgun (WGS) entry which is preliminary data.</text>
</comment>
<dbReference type="Proteomes" id="UP000609651">
    <property type="component" value="Unassembled WGS sequence"/>
</dbReference>
<keyword evidence="2" id="KW-0808">Transferase</keyword>
<dbReference type="RefSeq" id="WP_171184513.1">
    <property type="nucleotide sequence ID" value="NZ_WTPX01000022.1"/>
</dbReference>
<evidence type="ECO:0000313" key="2">
    <source>
        <dbReference type="EMBL" id="NNJ24988.1"/>
    </source>
</evidence>
<name>A0ABX1VA96_9PLAN</name>
<keyword evidence="2" id="KW-0548">Nucleotidyltransferase</keyword>
<dbReference type="Pfam" id="PF00483">
    <property type="entry name" value="NTP_transferase"/>
    <property type="match status" value="1"/>
</dbReference>
<dbReference type="SUPFAM" id="SSF53448">
    <property type="entry name" value="Nucleotide-diphospho-sugar transferases"/>
    <property type="match status" value="1"/>
</dbReference>
<proteinExistence type="predicted"/>
<gene>
    <name evidence="2" type="primary">rfbF</name>
    <name evidence="2" type="ORF">LzC2_10500</name>
</gene>
<dbReference type="Gene3D" id="3.90.550.10">
    <property type="entry name" value="Spore Coat Polysaccharide Biosynthesis Protein SpsA, Chain A"/>
    <property type="match status" value="1"/>
</dbReference>
<reference evidence="2 3" key="1">
    <citation type="journal article" date="2020" name="Syst. Appl. Microbiol.">
        <title>Alienimonas chondri sp. nov., a novel planctomycete isolated from the biofilm of the red alga Chondrus crispus.</title>
        <authorList>
            <person name="Vitorino I."/>
            <person name="Albuquerque L."/>
            <person name="Wiegand S."/>
            <person name="Kallscheuer N."/>
            <person name="da Costa M.S."/>
            <person name="Lobo-da-Cunha A."/>
            <person name="Jogler C."/>
            <person name="Lage O.M."/>
        </authorList>
    </citation>
    <scope>NUCLEOTIDE SEQUENCE [LARGE SCALE GENOMIC DNA]</scope>
    <source>
        <strain evidence="2 3">LzC2</strain>
    </source>
</reference>
<dbReference type="InterPro" id="IPR005835">
    <property type="entry name" value="NTP_transferase_dom"/>
</dbReference>
<dbReference type="EC" id="2.7.7.33" evidence="2"/>
<keyword evidence="3" id="KW-1185">Reference proteome</keyword>
<accession>A0ABX1VA96</accession>
<evidence type="ECO:0000259" key="1">
    <source>
        <dbReference type="Pfam" id="PF00483"/>
    </source>
</evidence>
<feature type="domain" description="Nucleotidyl transferase" evidence="1">
    <location>
        <begin position="3"/>
        <end position="56"/>
    </location>
</feature>
<dbReference type="GO" id="GO:0047343">
    <property type="term" value="F:glucose-1-phosphate cytidylyltransferase activity"/>
    <property type="evidence" value="ECO:0007669"/>
    <property type="project" value="UniProtKB-EC"/>
</dbReference>
<evidence type="ECO:0000313" key="3">
    <source>
        <dbReference type="Proteomes" id="UP000609651"/>
    </source>
</evidence>
<dbReference type="EMBL" id="WTPX01000022">
    <property type="protein sequence ID" value="NNJ24988.1"/>
    <property type="molecule type" value="Genomic_DNA"/>
</dbReference>